<accession>A0A6A5WU12</accession>
<evidence type="ECO:0000259" key="1">
    <source>
        <dbReference type="Pfam" id="PF01048"/>
    </source>
</evidence>
<dbReference type="PANTHER" id="PTHR46082:SF11">
    <property type="entry name" value="AAA+ ATPASE DOMAIN-CONTAINING PROTEIN-RELATED"/>
    <property type="match status" value="1"/>
</dbReference>
<dbReference type="EMBL" id="ML977576">
    <property type="protein sequence ID" value="KAF2002585.1"/>
    <property type="molecule type" value="Genomic_DNA"/>
</dbReference>
<evidence type="ECO:0000313" key="2">
    <source>
        <dbReference type="EMBL" id="KAF2002585.1"/>
    </source>
</evidence>
<organism evidence="2 3">
    <name type="scientific">Amniculicola lignicola CBS 123094</name>
    <dbReference type="NCBI Taxonomy" id="1392246"/>
    <lineage>
        <taxon>Eukaryota</taxon>
        <taxon>Fungi</taxon>
        <taxon>Dikarya</taxon>
        <taxon>Ascomycota</taxon>
        <taxon>Pezizomycotina</taxon>
        <taxon>Dothideomycetes</taxon>
        <taxon>Pleosporomycetidae</taxon>
        <taxon>Pleosporales</taxon>
        <taxon>Amniculicolaceae</taxon>
        <taxon>Amniculicola</taxon>
    </lineage>
</organism>
<name>A0A6A5WU12_9PLEO</name>
<feature type="non-terminal residue" evidence="2">
    <location>
        <position position="1"/>
    </location>
</feature>
<keyword evidence="3" id="KW-1185">Reference proteome</keyword>
<dbReference type="Pfam" id="PF01048">
    <property type="entry name" value="PNP_UDP_1"/>
    <property type="match status" value="1"/>
</dbReference>
<dbReference type="PANTHER" id="PTHR46082">
    <property type="entry name" value="ATP/GTP-BINDING PROTEIN-RELATED"/>
    <property type="match status" value="1"/>
</dbReference>
<reference evidence="2" key="1">
    <citation type="journal article" date="2020" name="Stud. Mycol.">
        <title>101 Dothideomycetes genomes: a test case for predicting lifestyles and emergence of pathogens.</title>
        <authorList>
            <person name="Haridas S."/>
            <person name="Albert R."/>
            <person name="Binder M."/>
            <person name="Bloem J."/>
            <person name="Labutti K."/>
            <person name="Salamov A."/>
            <person name="Andreopoulos B."/>
            <person name="Baker S."/>
            <person name="Barry K."/>
            <person name="Bills G."/>
            <person name="Bluhm B."/>
            <person name="Cannon C."/>
            <person name="Castanera R."/>
            <person name="Culley D."/>
            <person name="Daum C."/>
            <person name="Ezra D."/>
            <person name="Gonzalez J."/>
            <person name="Henrissat B."/>
            <person name="Kuo A."/>
            <person name="Liang C."/>
            <person name="Lipzen A."/>
            <person name="Lutzoni F."/>
            <person name="Magnuson J."/>
            <person name="Mondo S."/>
            <person name="Nolan M."/>
            <person name="Ohm R."/>
            <person name="Pangilinan J."/>
            <person name="Park H.-J."/>
            <person name="Ramirez L."/>
            <person name="Alfaro M."/>
            <person name="Sun H."/>
            <person name="Tritt A."/>
            <person name="Yoshinaga Y."/>
            <person name="Zwiers L.-H."/>
            <person name="Turgeon B."/>
            <person name="Goodwin S."/>
            <person name="Spatafora J."/>
            <person name="Crous P."/>
            <person name="Grigoriev I."/>
        </authorList>
    </citation>
    <scope>NUCLEOTIDE SEQUENCE</scope>
    <source>
        <strain evidence="2">CBS 123094</strain>
    </source>
</reference>
<proteinExistence type="predicted"/>
<feature type="domain" description="Nucleoside phosphorylase" evidence="1">
    <location>
        <begin position="4"/>
        <end position="147"/>
    </location>
</feature>
<gene>
    <name evidence="2" type="ORF">P154DRAFT_418508</name>
</gene>
<dbReference type="SUPFAM" id="SSF53167">
    <property type="entry name" value="Purine and uridine phosphorylases"/>
    <property type="match status" value="1"/>
</dbReference>
<dbReference type="AlphaFoldDB" id="A0A6A5WU12"/>
<sequence length="314" mass="33534">DYTIGWICALPKEQTAAKGMLDRIHTALPKPATDKNAYTLGSMGDHNIVIACLPKGHIGTNAAGVVATQMLDTFPSIRIGLMVGIGGGIPPKVRLGDVVVSSPSGGFSGVVQWDFGKKLEGGKFERTGALDAPPRLLLTALSSLETNNELYGSKIPGYLQDLVQRHERLKPKYSRSKSLKDVLFRADYAHSTAAGIGNDVPSGSCQSCDKSKVVQRPPRETGDQPVVHYGLIASGNQVIKDAGHRDLLNSDLGGQVLCVEMEAAGLMNSFPCIAVRGICDYADSHKNKDWQEYAAAVAAAFAKELLGHIQCHDI</sequence>
<evidence type="ECO:0000313" key="3">
    <source>
        <dbReference type="Proteomes" id="UP000799779"/>
    </source>
</evidence>
<dbReference type="GO" id="GO:0009116">
    <property type="term" value="P:nucleoside metabolic process"/>
    <property type="evidence" value="ECO:0007669"/>
    <property type="project" value="InterPro"/>
</dbReference>
<dbReference type="Gene3D" id="3.40.50.1580">
    <property type="entry name" value="Nucleoside phosphorylase domain"/>
    <property type="match status" value="1"/>
</dbReference>
<dbReference type="InterPro" id="IPR000845">
    <property type="entry name" value="Nucleoside_phosphorylase_d"/>
</dbReference>
<dbReference type="OrthoDB" id="1577640at2759"/>
<dbReference type="GO" id="GO:0003824">
    <property type="term" value="F:catalytic activity"/>
    <property type="evidence" value="ECO:0007669"/>
    <property type="project" value="InterPro"/>
</dbReference>
<dbReference type="InterPro" id="IPR053137">
    <property type="entry name" value="NLR-like"/>
</dbReference>
<feature type="non-terminal residue" evidence="2">
    <location>
        <position position="314"/>
    </location>
</feature>
<protein>
    <submittedName>
        <fullName evidence="2">Purine and uridine phosphorylase</fullName>
    </submittedName>
</protein>
<dbReference type="InterPro" id="IPR035994">
    <property type="entry name" value="Nucleoside_phosphorylase_sf"/>
</dbReference>
<dbReference type="Proteomes" id="UP000799779">
    <property type="component" value="Unassembled WGS sequence"/>
</dbReference>